<dbReference type="GO" id="GO:0050660">
    <property type="term" value="F:flavin adenine dinucleotide binding"/>
    <property type="evidence" value="ECO:0007669"/>
    <property type="project" value="InterPro"/>
</dbReference>
<dbReference type="RefSeq" id="WP_009074105.1">
    <property type="nucleotide sequence ID" value="NZ_JH597770.1"/>
</dbReference>
<evidence type="ECO:0000313" key="3">
    <source>
        <dbReference type="Proteomes" id="UP000003980"/>
    </source>
</evidence>
<evidence type="ECO:0000313" key="2">
    <source>
        <dbReference type="EMBL" id="EHP68064.1"/>
    </source>
</evidence>
<dbReference type="OrthoDB" id="34302at2157"/>
<reference evidence="2 3" key="1">
    <citation type="submission" date="2012-01" db="EMBL/GenBank/DDBJ databases">
        <title>Improved High-Quality Draft sequence of Metallosphaera yellowstonensis MK1.</title>
        <authorList>
            <consortium name="US DOE Joint Genome Institute"/>
            <person name="Lucas S."/>
            <person name="Han J."/>
            <person name="Cheng J.-F."/>
            <person name="Goodwin L."/>
            <person name="Pitluck S."/>
            <person name="Peters L."/>
            <person name="Teshima H."/>
            <person name="Detter J.C."/>
            <person name="Han C."/>
            <person name="Tapia R."/>
            <person name="Land M."/>
            <person name="Hauser L."/>
            <person name="Kyrpides N."/>
            <person name="Kozubal M."/>
            <person name="Macur R.E."/>
            <person name="Jay Z."/>
            <person name="Inskeep W."/>
            <person name="Woyke T."/>
        </authorList>
    </citation>
    <scope>NUCLEOTIDE SEQUENCE [LARGE SCALE GENOMIC DNA]</scope>
    <source>
        <strain evidence="2 3">MK1</strain>
    </source>
</reference>
<keyword evidence="3" id="KW-1185">Reference proteome</keyword>
<dbReference type="AlphaFoldDB" id="H2C7D8"/>
<dbReference type="eggNOG" id="arCOG00345">
    <property type="taxonomic scope" value="Archaea"/>
</dbReference>
<dbReference type="Proteomes" id="UP000003980">
    <property type="component" value="Unassembled WGS sequence"/>
</dbReference>
<dbReference type="InterPro" id="IPR006094">
    <property type="entry name" value="Oxid_FAD_bind_N"/>
</dbReference>
<name>H2C7D8_9CREN</name>
<feature type="domain" description="FAD linked oxidase N-terminal" evidence="1">
    <location>
        <begin position="5"/>
        <end position="118"/>
    </location>
</feature>
<dbReference type="EMBL" id="JH597770">
    <property type="protein sequence ID" value="EHP68064.1"/>
    <property type="molecule type" value="Genomic_DNA"/>
</dbReference>
<evidence type="ECO:0000259" key="1">
    <source>
        <dbReference type="Pfam" id="PF01565"/>
    </source>
</evidence>
<dbReference type="STRING" id="671065.MetMK1DRAFT_00024870"/>
<accession>H2C7D8</accession>
<gene>
    <name evidence="2" type="ORF">MetMK1DRAFT_00024870</name>
</gene>
<dbReference type="Pfam" id="PF01565">
    <property type="entry name" value="FAD_binding_4"/>
    <property type="match status" value="1"/>
</dbReference>
<dbReference type="HOGENOM" id="CLU_975268_0_0_2"/>
<dbReference type="InterPro" id="IPR036318">
    <property type="entry name" value="FAD-bd_PCMH-like_sf"/>
</dbReference>
<dbReference type="SUPFAM" id="SSF56176">
    <property type="entry name" value="FAD-binding/transporter-associated domain-like"/>
    <property type="match status" value="1"/>
</dbReference>
<dbReference type="Gene3D" id="3.30.465.10">
    <property type="match status" value="1"/>
</dbReference>
<protein>
    <submittedName>
        <fullName evidence="2">FAD/FMN-dependent dehydrogenase</fullName>
    </submittedName>
</protein>
<sequence length="285" mass="31882">MEIERELDLYRVLRDAKEQGKKVAIIGTGTHARKSADIIVTTLRMSDFEIRGDTLRAQAGVPVAKIREEASSQGLLFPTLYDGTVGGLLATNEPSTISTAYGTPEKFTEWARIVTPVGIFRWKGFLGSKGLLGGFTEASMRLLPRPNSVVTYTSQVEFEEAPSVFDKLLNRSPIALLLEYDGKLRIHASFTSPTVEGMESYEGVPVVEENDRGSFMVRTTGITEFLEVVKSVNPVYAYYIHGVGWSKVYTSDEEELNRWDHYPSSEARKIVLRIKTVLDHWNVLV</sequence>
<organism evidence="2 3">
    <name type="scientific">Metallosphaera yellowstonensis MK1</name>
    <dbReference type="NCBI Taxonomy" id="671065"/>
    <lineage>
        <taxon>Archaea</taxon>
        <taxon>Thermoproteota</taxon>
        <taxon>Thermoprotei</taxon>
        <taxon>Sulfolobales</taxon>
        <taxon>Sulfolobaceae</taxon>
        <taxon>Metallosphaera</taxon>
    </lineage>
</organism>
<dbReference type="InterPro" id="IPR016169">
    <property type="entry name" value="FAD-bd_PCMH_sub2"/>
</dbReference>
<proteinExistence type="predicted"/>